<dbReference type="InterPro" id="IPR006143">
    <property type="entry name" value="RND_pump_MFP"/>
</dbReference>
<accession>A0A1H2FTP4</accession>
<organism evidence="3 4">
    <name type="scientific">Halopseudomonas salegens</name>
    <dbReference type="NCBI Taxonomy" id="1434072"/>
    <lineage>
        <taxon>Bacteria</taxon>
        <taxon>Pseudomonadati</taxon>
        <taxon>Pseudomonadota</taxon>
        <taxon>Gammaproteobacteria</taxon>
        <taxon>Pseudomonadales</taxon>
        <taxon>Pseudomonadaceae</taxon>
        <taxon>Halopseudomonas</taxon>
    </lineage>
</organism>
<gene>
    <name evidence="3" type="ORF">SAMN05216210_1795</name>
</gene>
<dbReference type="Proteomes" id="UP000243924">
    <property type="component" value="Chromosome I"/>
</dbReference>
<dbReference type="PANTHER" id="PTHR30469:SF15">
    <property type="entry name" value="HLYD FAMILY OF SECRETION PROTEINS"/>
    <property type="match status" value="1"/>
</dbReference>
<evidence type="ECO:0000256" key="1">
    <source>
        <dbReference type="ARBA" id="ARBA00009477"/>
    </source>
</evidence>
<dbReference type="Gene3D" id="2.40.50.100">
    <property type="match status" value="1"/>
</dbReference>
<dbReference type="NCBIfam" id="TIGR01730">
    <property type="entry name" value="RND_mfp"/>
    <property type="match status" value="1"/>
</dbReference>
<dbReference type="GO" id="GO:0015562">
    <property type="term" value="F:efflux transmembrane transporter activity"/>
    <property type="evidence" value="ECO:0007669"/>
    <property type="project" value="TreeGrafter"/>
</dbReference>
<evidence type="ECO:0000313" key="3">
    <source>
        <dbReference type="EMBL" id="SDU10709.1"/>
    </source>
</evidence>
<dbReference type="STRING" id="1434072.SAMN05216210_1795"/>
<keyword evidence="4" id="KW-1185">Reference proteome</keyword>
<dbReference type="GO" id="GO:1990281">
    <property type="term" value="C:efflux pump complex"/>
    <property type="evidence" value="ECO:0007669"/>
    <property type="project" value="TreeGrafter"/>
</dbReference>
<dbReference type="SUPFAM" id="SSF111369">
    <property type="entry name" value="HlyD-like secretion proteins"/>
    <property type="match status" value="1"/>
</dbReference>
<dbReference type="Gene3D" id="1.10.287.470">
    <property type="entry name" value="Helix hairpin bin"/>
    <property type="match status" value="1"/>
</dbReference>
<dbReference type="Gene3D" id="2.40.420.20">
    <property type="match status" value="1"/>
</dbReference>
<keyword evidence="2" id="KW-0175">Coiled coil</keyword>
<feature type="coiled-coil region" evidence="2">
    <location>
        <begin position="108"/>
        <end position="166"/>
    </location>
</feature>
<sequence length="361" mass="38685">MLHQMRPVSTILISTLLLFGCTESNPGSLAAAEGEESPALASVRVAVLDLDSDPDTLRFAGVAMPSERASLTFQVGGVLSRKGLQLGQTVVAGELLATLYNPELQPALQAAEARLNELSAQLEQAQREASRARQLHERGVMSSQQREQLESAAQRLQAALVSAEAGLRQRQQLAAEAELRAPFSGQVQGLPVESGEFVAVGQPVVHLTSVEKLELHVSIPGEWAQGLHPGQVVEVWAAGTGKTLQAEVHEVAQGQSGQQALYPVRLRLPDGQARPGDSLQVELPRDADSRLRVPLAAVLRHAGEPAVFRVRDSHVERVVARVVALRGEWAMVPPGELQAGDRVVYAGLSRLLPGDRVEVLP</sequence>
<name>A0A1H2FTP4_9GAMM</name>
<protein>
    <submittedName>
        <fullName evidence="3">RND family efflux transporter, MFP subunit</fullName>
    </submittedName>
</protein>
<dbReference type="PANTHER" id="PTHR30469">
    <property type="entry name" value="MULTIDRUG RESISTANCE PROTEIN MDTA"/>
    <property type="match status" value="1"/>
</dbReference>
<reference evidence="4" key="1">
    <citation type="submission" date="2016-10" db="EMBL/GenBank/DDBJ databases">
        <authorList>
            <person name="Varghese N."/>
            <person name="Submissions S."/>
        </authorList>
    </citation>
    <scope>NUCLEOTIDE SEQUENCE [LARGE SCALE GENOMIC DNA]</scope>
    <source>
        <strain evidence="4">CECT 8338</strain>
    </source>
</reference>
<dbReference type="PROSITE" id="PS51257">
    <property type="entry name" value="PROKAR_LIPOPROTEIN"/>
    <property type="match status" value="1"/>
</dbReference>
<proteinExistence type="inferred from homology"/>
<dbReference type="Gene3D" id="2.40.30.170">
    <property type="match status" value="1"/>
</dbReference>
<dbReference type="AlphaFoldDB" id="A0A1H2FTP4"/>
<comment type="similarity">
    <text evidence="1">Belongs to the membrane fusion protein (MFP) (TC 8.A.1) family.</text>
</comment>
<dbReference type="EMBL" id="LT629787">
    <property type="protein sequence ID" value="SDU10709.1"/>
    <property type="molecule type" value="Genomic_DNA"/>
</dbReference>
<evidence type="ECO:0000313" key="4">
    <source>
        <dbReference type="Proteomes" id="UP000243924"/>
    </source>
</evidence>
<evidence type="ECO:0000256" key="2">
    <source>
        <dbReference type="SAM" id="Coils"/>
    </source>
</evidence>